<evidence type="ECO:0000256" key="1">
    <source>
        <dbReference type="SAM" id="MobiDB-lite"/>
    </source>
</evidence>
<dbReference type="OrthoDB" id="9783680at2"/>
<evidence type="ECO:0000313" key="3">
    <source>
        <dbReference type="Proteomes" id="UP000282311"/>
    </source>
</evidence>
<feature type="region of interest" description="Disordered" evidence="1">
    <location>
        <begin position="101"/>
        <end position="125"/>
    </location>
</feature>
<dbReference type="AlphaFoldDB" id="A0A3B0BUM8"/>
<accession>A0A3B0BUM8</accession>
<dbReference type="Proteomes" id="UP000282311">
    <property type="component" value="Unassembled WGS sequence"/>
</dbReference>
<reference evidence="2 3" key="1">
    <citation type="journal article" date="2007" name="Int. J. Syst. Evol. Microbiol.">
        <title>Paenibacillus ginsengarvi sp. nov., isolated from soil from ginseng cultivation.</title>
        <authorList>
            <person name="Yoon M.H."/>
            <person name="Ten L.N."/>
            <person name="Im W.T."/>
        </authorList>
    </citation>
    <scope>NUCLEOTIDE SEQUENCE [LARGE SCALE GENOMIC DNA]</scope>
    <source>
        <strain evidence="2 3">KCTC 13059</strain>
    </source>
</reference>
<sequence>MTRESARCGKPSSYAPAVRNQEGKETLPSDMEAGHASLALNPRMAGYLQRSIGNRAVGALLHNGSFGNGAARTTPAIQNEHALPESGSVIRRDMLKYDQIPDPKTHKRWSPFRTPKGVGRETDVEGAGAKWTTNVTWKAADHDDGVEMIADPLGPDHPLGSQPGKDGVWNDKRKKQEERAGNNTEYVAGHLLNDNLGGPGNDARNLAAIPKVANSQHSSKVEDKIKSIVNDHHGWVYYKVWTDQVQDTAARYKPYYTSALHCEWHQLDPVNKTPIAGTDGKVDIAIPPPSYYNTGNTGLQSDPVLNGAGVNKSDKGAGAAWSRLSRKEVVLTNSDDLSSAAAVMKPIQTVLDQMGVSEYLLDVDHGALKKSLSSITLATALSTDEKKANDIVKRELKVLEDLHTKSKLADYPLPDELRWALEKAPQERKKRFDTVMNATGDLYKMIYEATAAADLMSDVQKAFDQEEEPRQNVEKMCVRLIEVAVELKRQRDEAMKSSLSLANPFMSMHGLPGIDTSQPFPDQLKAVQELEPLNVQDMDEVEMMYAPMSPYRTEMAEEETTKEYPGFIPRGSRTVQQQLRSNQTKLKSSKFLSGMKKHGQPYSSQQAHQYDRKLIDLIRRHKSPNDLLVPITVLRLTIGHEVPQLLLDYVNARSSNDEDAQEDAKQKIRDSYAGNGLKYQKAFAELSRQ</sequence>
<feature type="region of interest" description="Disordered" evidence="1">
    <location>
        <begin position="1"/>
        <end position="35"/>
    </location>
</feature>
<dbReference type="EMBL" id="RBAH01000020">
    <property type="protein sequence ID" value="RKN77115.1"/>
    <property type="molecule type" value="Genomic_DNA"/>
</dbReference>
<organism evidence="2 3">
    <name type="scientific">Paenibacillus ginsengarvi</name>
    <dbReference type="NCBI Taxonomy" id="400777"/>
    <lineage>
        <taxon>Bacteria</taxon>
        <taxon>Bacillati</taxon>
        <taxon>Bacillota</taxon>
        <taxon>Bacilli</taxon>
        <taxon>Bacillales</taxon>
        <taxon>Paenibacillaceae</taxon>
        <taxon>Paenibacillus</taxon>
    </lineage>
</organism>
<dbReference type="InterPro" id="IPR044929">
    <property type="entry name" value="DNA/RNA_non-sp_Endonuclease_sf"/>
</dbReference>
<name>A0A3B0BUM8_9BACL</name>
<comment type="caution">
    <text evidence="2">The sequence shown here is derived from an EMBL/GenBank/DDBJ whole genome shotgun (WGS) entry which is preliminary data.</text>
</comment>
<gene>
    <name evidence="2" type="ORF">D7M11_24145</name>
</gene>
<keyword evidence="3" id="KW-1185">Reference proteome</keyword>
<evidence type="ECO:0000313" key="2">
    <source>
        <dbReference type="EMBL" id="RKN77115.1"/>
    </source>
</evidence>
<proteinExistence type="predicted"/>
<protein>
    <submittedName>
        <fullName evidence="2">Uncharacterized protein</fullName>
    </submittedName>
</protein>
<dbReference type="Gene3D" id="3.40.570.10">
    <property type="entry name" value="Extracellular Endonuclease, subunit A"/>
    <property type="match status" value="1"/>
</dbReference>